<evidence type="ECO:0000313" key="16">
    <source>
        <dbReference type="Proteomes" id="UP000433928"/>
    </source>
</evidence>
<dbReference type="Proteomes" id="UP000284022">
    <property type="component" value="Unassembled WGS sequence"/>
</dbReference>
<dbReference type="EMBL" id="JAWDEU010000002">
    <property type="protein sequence ID" value="MDU0246956.1"/>
    <property type="molecule type" value="Genomic_DNA"/>
</dbReference>
<dbReference type="Proteomes" id="UP001213309">
    <property type="component" value="Unassembled WGS sequence"/>
</dbReference>
<evidence type="ECO:0000256" key="1">
    <source>
        <dbReference type="ARBA" id="ARBA00022679"/>
    </source>
</evidence>
<dbReference type="GO" id="GO:0016757">
    <property type="term" value="F:glycosyltransferase activity"/>
    <property type="evidence" value="ECO:0007669"/>
    <property type="project" value="UniProtKB-KW"/>
</dbReference>
<dbReference type="Proteomes" id="UP000095766">
    <property type="component" value="Unassembled WGS sequence"/>
</dbReference>
<dbReference type="Proteomes" id="UP000466952">
    <property type="component" value="Unassembled WGS sequence"/>
</dbReference>
<reference evidence="4 12" key="1">
    <citation type="submission" date="2015-09" db="EMBL/GenBank/DDBJ databases">
        <authorList>
            <consortium name="Pathogen Informatics"/>
        </authorList>
    </citation>
    <scope>NUCLEOTIDE SEQUENCE [LARGE SCALE GENOMIC DNA]</scope>
    <source>
        <strain evidence="4 12">2789STDY5834898</strain>
    </source>
</reference>
<dbReference type="EMBL" id="QSHA01000008">
    <property type="protein sequence ID" value="RHB72260.1"/>
    <property type="molecule type" value="Genomic_DNA"/>
</dbReference>
<keyword evidence="8" id="KW-0328">Glycosyltransferase</keyword>
<dbReference type="EC" id="2.4.-.-" evidence="8"/>
<name>A0A174IL58_BACUN</name>
<dbReference type="EMBL" id="CZAO01000008">
    <property type="protein sequence ID" value="CUP62236.1"/>
    <property type="molecule type" value="Genomic_DNA"/>
</dbReference>
<dbReference type="Proteomes" id="UP000260795">
    <property type="component" value="Unassembled WGS sequence"/>
</dbReference>
<feature type="domain" description="Glycosyltransferase 2-like" evidence="2">
    <location>
        <begin position="5"/>
        <end position="124"/>
    </location>
</feature>
<dbReference type="InterPro" id="IPR029044">
    <property type="entry name" value="Nucleotide-diphossugar_trans"/>
</dbReference>
<evidence type="ECO:0000313" key="15">
    <source>
        <dbReference type="Proteomes" id="UP000286114"/>
    </source>
</evidence>
<evidence type="ECO:0000313" key="10">
    <source>
        <dbReference type="EMBL" id="RGU40932.1"/>
    </source>
</evidence>
<protein>
    <submittedName>
        <fullName evidence="4">Glycosyl transferase family 2</fullName>
    </submittedName>
    <submittedName>
        <fullName evidence="11">Glycosyltransferase family 2 protein</fullName>
    </submittedName>
    <submittedName>
        <fullName evidence="7">Glycosyltransferase family A protein</fullName>
        <ecNumber evidence="8">2.4.-.-</ecNumber>
    </submittedName>
</protein>
<dbReference type="EMBL" id="WCUG01000002">
    <property type="protein sequence ID" value="KAB4173044.1"/>
    <property type="molecule type" value="Genomic_DNA"/>
</dbReference>
<dbReference type="CDD" id="cd00761">
    <property type="entry name" value="Glyco_tranf_GTA_type"/>
    <property type="match status" value="1"/>
</dbReference>
<evidence type="ECO:0000313" key="6">
    <source>
        <dbReference type="EMBL" id="KAB4212374.1"/>
    </source>
</evidence>
<dbReference type="Proteomes" id="UP001181247">
    <property type="component" value="Unassembled WGS sequence"/>
</dbReference>
<evidence type="ECO:0000313" key="14">
    <source>
        <dbReference type="Proteomes" id="UP000284022"/>
    </source>
</evidence>
<dbReference type="AlphaFoldDB" id="A0A174IL58"/>
<evidence type="ECO:0000313" key="12">
    <source>
        <dbReference type="Proteomes" id="UP000095766"/>
    </source>
</evidence>
<accession>A0A174IL58</accession>
<dbReference type="RefSeq" id="WP_005835286.1">
    <property type="nucleotide sequence ID" value="NZ_AP019724.1"/>
</dbReference>
<dbReference type="Gene3D" id="3.90.550.10">
    <property type="entry name" value="Spore Coat Polysaccharide Biosynthesis Protein SpsA, Chain A"/>
    <property type="match status" value="1"/>
</dbReference>
<proteinExistence type="predicted"/>
<dbReference type="GeneID" id="99751008"/>
<evidence type="ECO:0000313" key="4">
    <source>
        <dbReference type="EMBL" id="CUP62236.1"/>
    </source>
</evidence>
<evidence type="ECO:0000313" key="9">
    <source>
        <dbReference type="EMBL" id="RGL16784.1"/>
    </source>
</evidence>
<dbReference type="Proteomes" id="UP000286114">
    <property type="component" value="Unassembled WGS sequence"/>
</dbReference>
<reference evidence="7" key="4">
    <citation type="submission" date="2022-10" db="EMBL/GenBank/DDBJ databases">
        <title>Human gut microbiome strain richness.</title>
        <authorList>
            <person name="Chen-Liaw A."/>
        </authorList>
    </citation>
    <scope>NUCLEOTIDE SEQUENCE</scope>
    <source>
        <strain evidence="7">1001713st2_A4_1001713B170214_170313</strain>
    </source>
</reference>
<reference evidence="13 14" key="2">
    <citation type="submission" date="2018-08" db="EMBL/GenBank/DDBJ databases">
        <title>A genome reference for cultivated species of the human gut microbiota.</title>
        <authorList>
            <person name="Zou Y."/>
            <person name="Xue W."/>
            <person name="Luo G."/>
        </authorList>
    </citation>
    <scope>NUCLEOTIDE SEQUENCE [LARGE SCALE GENOMIC DNA]</scope>
    <source>
        <strain evidence="10 14">AF17-20</strain>
        <strain evidence="11 15">AM39-1</strain>
        <strain evidence="9 13">TF08-13</strain>
    </source>
</reference>
<reference evidence="8" key="5">
    <citation type="submission" date="2023-10" db="EMBL/GenBank/DDBJ databases">
        <title>Genome of Potential pathogenic bacteria in Crohn's disease.</title>
        <authorList>
            <person name="Rodriguez-Palacios A."/>
        </authorList>
    </citation>
    <scope>NUCLEOTIDE SEQUENCE</scope>
    <source>
        <strain evidence="8">CavFT-hAR50</strain>
    </source>
</reference>
<dbReference type="EMBL" id="JAQNSG010000003">
    <property type="protein sequence ID" value="MDC1879116.1"/>
    <property type="molecule type" value="Genomic_DNA"/>
</dbReference>
<feature type="domain" description="Galactosyltransferase C-terminal" evidence="3">
    <location>
        <begin position="131"/>
        <end position="187"/>
    </location>
</feature>
<evidence type="ECO:0000259" key="2">
    <source>
        <dbReference type="Pfam" id="PF00535"/>
    </source>
</evidence>
<reference evidence="16 17" key="3">
    <citation type="journal article" date="2019" name="Nat. Med.">
        <title>A library of human gut bacterial isolates paired with longitudinal multiomics data enables mechanistic microbiome research.</title>
        <authorList>
            <person name="Poyet M."/>
            <person name="Groussin M."/>
            <person name="Gibbons S.M."/>
            <person name="Avila-Pacheco J."/>
            <person name="Jiang X."/>
            <person name="Kearney S.M."/>
            <person name="Perrotta A.R."/>
            <person name="Berdy B."/>
            <person name="Zhao S."/>
            <person name="Lieberman T.D."/>
            <person name="Swanson P.K."/>
            <person name="Smith M."/>
            <person name="Roesemann S."/>
            <person name="Alexander J.E."/>
            <person name="Rich S.A."/>
            <person name="Livny J."/>
            <person name="Vlamakis H."/>
            <person name="Clish C."/>
            <person name="Bullock K."/>
            <person name="Deik A."/>
            <person name="Scott J."/>
            <person name="Pierce K.A."/>
            <person name="Xavier R.J."/>
            <person name="Alm E.J."/>
        </authorList>
    </citation>
    <scope>NUCLEOTIDE SEQUENCE [LARGE SCALE GENOMIC DNA]</scope>
    <source>
        <strain evidence="6 17">BIOML-A11</strain>
        <strain evidence="5 16">BIOML-A27</strain>
    </source>
</reference>
<evidence type="ECO:0000313" key="7">
    <source>
        <dbReference type="EMBL" id="MDC1879116.1"/>
    </source>
</evidence>
<evidence type="ECO:0000313" key="5">
    <source>
        <dbReference type="EMBL" id="KAB4173044.1"/>
    </source>
</evidence>
<evidence type="ECO:0000313" key="13">
    <source>
        <dbReference type="Proteomes" id="UP000260795"/>
    </source>
</evidence>
<dbReference type="EMBL" id="QSRK01000003">
    <property type="protein sequence ID" value="RGL16784.1"/>
    <property type="molecule type" value="Genomic_DNA"/>
</dbReference>
<dbReference type="EMBL" id="WCTR01000007">
    <property type="protein sequence ID" value="KAB4212374.1"/>
    <property type="molecule type" value="Genomic_DNA"/>
</dbReference>
<gene>
    <name evidence="11" type="ORF">DW873_11600</name>
    <name evidence="10" type="ORF">DWW83_02090</name>
    <name evidence="9" type="ORF">DXC80_03005</name>
    <name evidence="4" type="ORF">ERS852510_01961</name>
    <name evidence="6" type="ORF">GAP55_11600</name>
    <name evidence="5" type="ORF">GAQ59_02645</name>
    <name evidence="7" type="ORF">POZ24_03645</name>
    <name evidence="8" type="ORF">RVH16_19915</name>
</gene>
<dbReference type="Pfam" id="PF02709">
    <property type="entry name" value="Glyco_transf_7C"/>
    <property type="match status" value="1"/>
</dbReference>
<evidence type="ECO:0000313" key="8">
    <source>
        <dbReference type="EMBL" id="MDU0246956.1"/>
    </source>
</evidence>
<dbReference type="EMBL" id="QRXV01000002">
    <property type="protein sequence ID" value="RGU40932.1"/>
    <property type="molecule type" value="Genomic_DNA"/>
</dbReference>
<dbReference type="InterPro" id="IPR027791">
    <property type="entry name" value="Galactosyl_T_C"/>
</dbReference>
<dbReference type="SUPFAM" id="SSF53448">
    <property type="entry name" value="Nucleotide-diphospho-sugar transferases"/>
    <property type="match status" value="1"/>
</dbReference>
<dbReference type="Pfam" id="PF00535">
    <property type="entry name" value="Glycos_transf_2"/>
    <property type="match status" value="1"/>
</dbReference>
<keyword evidence="1 11" id="KW-0808">Transferase</keyword>
<organism evidence="11 15">
    <name type="scientific">Bacteroides uniformis</name>
    <dbReference type="NCBI Taxonomy" id="820"/>
    <lineage>
        <taxon>Bacteria</taxon>
        <taxon>Pseudomonadati</taxon>
        <taxon>Bacteroidota</taxon>
        <taxon>Bacteroidia</taxon>
        <taxon>Bacteroidales</taxon>
        <taxon>Bacteroidaceae</taxon>
        <taxon>Bacteroides</taxon>
    </lineage>
</organism>
<evidence type="ECO:0000313" key="11">
    <source>
        <dbReference type="EMBL" id="RHB72260.1"/>
    </source>
</evidence>
<dbReference type="InterPro" id="IPR001173">
    <property type="entry name" value="Glyco_trans_2-like"/>
</dbReference>
<evidence type="ECO:0000313" key="17">
    <source>
        <dbReference type="Proteomes" id="UP000466952"/>
    </source>
</evidence>
<sequence length="359" mass="42636">MKQISFCITCMNRLKHLQETLEKNILDNFLVDEVEFVVLDYNSQDGLEEWIAQSMMKYIEMGILVYYRTTEPAYYRRSHSRNMVFRLAEGEVVCNLDADNYLGRGFAEFMLKEFNNKERLFYTSNLCYRDVFGRVCLERKEFVEARGYNEVFVGYGLEDVEFFNRLLCRGLVQEIFNQKEFYNVLMHADEERIAQEFLLKKLQSVYLDYINPYSTRVLMLYKGQRFGIGVIQNNIAMNYNHPDESDMLKQCIGDKYRLVIKGEWKEGIWDEMENGIRLNFKDEEMILRNKSNCLYDFNHQYYKVKDANLIVVIVMGVTEAINYLKMKKMDNDCKTVNPNGFGQGIVYRNFDYTNKILLA</sequence>
<evidence type="ECO:0000259" key="3">
    <source>
        <dbReference type="Pfam" id="PF02709"/>
    </source>
</evidence>
<dbReference type="Proteomes" id="UP000433928">
    <property type="component" value="Unassembled WGS sequence"/>
</dbReference>